<sequence>MPGRGRHRGGGAATDASGRTGLAQARGARPVSAEIEQEYAAARLRFELGATVRGRRLELGLSQGELGRRARMTQSAVARFETGGTVPTLPVPTRLAEALSPDLRVDLTPHAESA</sequence>
<accession>A0A1I3UDH8</accession>
<dbReference type="SMART" id="SM00530">
    <property type="entry name" value="HTH_XRE"/>
    <property type="match status" value="1"/>
</dbReference>
<reference evidence="4" key="1">
    <citation type="submission" date="2016-10" db="EMBL/GenBank/DDBJ databases">
        <authorList>
            <person name="Varghese N."/>
            <person name="Submissions S."/>
        </authorList>
    </citation>
    <scope>NUCLEOTIDE SEQUENCE [LARGE SCALE GENOMIC DNA]</scope>
    <source>
        <strain evidence="4">PL19</strain>
    </source>
</reference>
<organism evidence="3 4">
    <name type="scientific">Streptomyces pini</name>
    <dbReference type="NCBI Taxonomy" id="1520580"/>
    <lineage>
        <taxon>Bacteria</taxon>
        <taxon>Bacillati</taxon>
        <taxon>Actinomycetota</taxon>
        <taxon>Actinomycetes</taxon>
        <taxon>Kitasatosporales</taxon>
        <taxon>Streptomycetaceae</taxon>
        <taxon>Streptomyces</taxon>
    </lineage>
</organism>
<feature type="region of interest" description="Disordered" evidence="1">
    <location>
        <begin position="1"/>
        <end position="32"/>
    </location>
</feature>
<dbReference type="EMBL" id="FOSG01000001">
    <property type="protein sequence ID" value="SFJ80709.1"/>
    <property type="molecule type" value="Genomic_DNA"/>
</dbReference>
<dbReference type="InterPro" id="IPR001387">
    <property type="entry name" value="Cro/C1-type_HTH"/>
</dbReference>
<dbReference type="GO" id="GO:0003677">
    <property type="term" value="F:DNA binding"/>
    <property type="evidence" value="ECO:0007669"/>
    <property type="project" value="InterPro"/>
</dbReference>
<evidence type="ECO:0000313" key="3">
    <source>
        <dbReference type="EMBL" id="SFJ80709.1"/>
    </source>
</evidence>
<feature type="domain" description="HTH cro/C1-type" evidence="2">
    <location>
        <begin position="52"/>
        <end position="104"/>
    </location>
</feature>
<dbReference type="AlphaFoldDB" id="A0A1I3UDH8"/>
<dbReference type="Gene3D" id="1.10.260.40">
    <property type="entry name" value="lambda repressor-like DNA-binding domains"/>
    <property type="match status" value="1"/>
</dbReference>
<dbReference type="CDD" id="cd00093">
    <property type="entry name" value="HTH_XRE"/>
    <property type="match status" value="1"/>
</dbReference>
<protein>
    <submittedName>
        <fullName evidence="3">Helix-turn-helix domain-containing protein</fullName>
    </submittedName>
</protein>
<keyword evidence="4" id="KW-1185">Reference proteome</keyword>
<evidence type="ECO:0000256" key="1">
    <source>
        <dbReference type="SAM" id="MobiDB-lite"/>
    </source>
</evidence>
<evidence type="ECO:0000313" key="4">
    <source>
        <dbReference type="Proteomes" id="UP000198928"/>
    </source>
</evidence>
<dbReference type="RefSeq" id="WP_245793349.1">
    <property type="nucleotide sequence ID" value="NZ_FOSG01000001.1"/>
</dbReference>
<dbReference type="SUPFAM" id="SSF47413">
    <property type="entry name" value="lambda repressor-like DNA-binding domains"/>
    <property type="match status" value="1"/>
</dbReference>
<evidence type="ECO:0000259" key="2">
    <source>
        <dbReference type="PROSITE" id="PS50943"/>
    </source>
</evidence>
<name>A0A1I3UDH8_9ACTN</name>
<dbReference type="Pfam" id="PF13560">
    <property type="entry name" value="HTH_31"/>
    <property type="match status" value="1"/>
</dbReference>
<dbReference type="InterPro" id="IPR010982">
    <property type="entry name" value="Lambda_DNA-bd_dom_sf"/>
</dbReference>
<dbReference type="PROSITE" id="PS50943">
    <property type="entry name" value="HTH_CROC1"/>
    <property type="match status" value="1"/>
</dbReference>
<proteinExistence type="predicted"/>
<gene>
    <name evidence="3" type="ORF">SAMN05192584_101413</name>
</gene>
<dbReference type="Proteomes" id="UP000198928">
    <property type="component" value="Unassembled WGS sequence"/>
</dbReference>